<dbReference type="Pfam" id="PF12937">
    <property type="entry name" value="F-box-like"/>
    <property type="match status" value="1"/>
</dbReference>
<keyword evidence="3" id="KW-1185">Reference proteome</keyword>
<organism evidence="2 3">
    <name type="scientific">Lophiotrema nucula</name>
    <dbReference type="NCBI Taxonomy" id="690887"/>
    <lineage>
        <taxon>Eukaryota</taxon>
        <taxon>Fungi</taxon>
        <taxon>Dikarya</taxon>
        <taxon>Ascomycota</taxon>
        <taxon>Pezizomycotina</taxon>
        <taxon>Dothideomycetes</taxon>
        <taxon>Pleosporomycetidae</taxon>
        <taxon>Pleosporales</taxon>
        <taxon>Lophiotremataceae</taxon>
        <taxon>Lophiotrema</taxon>
    </lineage>
</organism>
<dbReference type="InterPro" id="IPR036047">
    <property type="entry name" value="F-box-like_dom_sf"/>
</dbReference>
<dbReference type="Proteomes" id="UP000799770">
    <property type="component" value="Unassembled WGS sequence"/>
</dbReference>
<dbReference type="CDD" id="cd09917">
    <property type="entry name" value="F-box_SF"/>
    <property type="match status" value="1"/>
</dbReference>
<evidence type="ECO:0000313" key="2">
    <source>
        <dbReference type="EMBL" id="KAF2105442.1"/>
    </source>
</evidence>
<protein>
    <recommendedName>
        <fullName evidence="1">F-box domain-containing protein</fullName>
    </recommendedName>
</protein>
<evidence type="ECO:0000313" key="3">
    <source>
        <dbReference type="Proteomes" id="UP000799770"/>
    </source>
</evidence>
<dbReference type="SMART" id="SM00256">
    <property type="entry name" value="FBOX"/>
    <property type="match status" value="1"/>
</dbReference>
<dbReference type="Gene3D" id="1.20.1280.50">
    <property type="match status" value="1"/>
</dbReference>
<sequence>MPNTHLSKMEQIPNELLLDVSERVSTKDLCELSLVCKKLRAVAQEVLHRSPVIPMTLSWDLSTERCKLSSLLWTFVKRPDLALLVRELELRPLLLEVDFDYSILCDSTQRDQALLRSARLKVSEMALAGMILERVPHLIDLHLEVANYFAQTCHKYDMVRYAHLEAIELLFDEKNSSSLNETGYRRDLTKIAGLRGLKKLHLEAAELQWPWAALPSLREIHVNRLCALTDVGTPLSATSHSIRTLTLERNTSILRRQSVDQPIISFLGRLNGLSKVVVSLSNYIPFNREGTLEIVQNGVEEPSCDWLLMHLSGVAVTLRALEINIAEDEHEDGCFLQYVRPASAFSFRKLQHLKLPHELLAPVHEDFQTSGDIASLAPRMLPSSLKTLDVTYPFLAIGEYMQGICDNENYFQDLKKIGIDTRGSRGDGRMKEFYDLPTWNELTGRGITLAM</sequence>
<dbReference type="PROSITE" id="PS50181">
    <property type="entry name" value="FBOX"/>
    <property type="match status" value="1"/>
</dbReference>
<reference evidence="2" key="1">
    <citation type="journal article" date="2020" name="Stud. Mycol.">
        <title>101 Dothideomycetes genomes: a test case for predicting lifestyles and emergence of pathogens.</title>
        <authorList>
            <person name="Haridas S."/>
            <person name="Albert R."/>
            <person name="Binder M."/>
            <person name="Bloem J."/>
            <person name="Labutti K."/>
            <person name="Salamov A."/>
            <person name="Andreopoulos B."/>
            <person name="Baker S."/>
            <person name="Barry K."/>
            <person name="Bills G."/>
            <person name="Bluhm B."/>
            <person name="Cannon C."/>
            <person name="Castanera R."/>
            <person name="Culley D."/>
            <person name="Daum C."/>
            <person name="Ezra D."/>
            <person name="Gonzalez J."/>
            <person name="Henrissat B."/>
            <person name="Kuo A."/>
            <person name="Liang C."/>
            <person name="Lipzen A."/>
            <person name="Lutzoni F."/>
            <person name="Magnuson J."/>
            <person name="Mondo S."/>
            <person name="Nolan M."/>
            <person name="Ohm R."/>
            <person name="Pangilinan J."/>
            <person name="Park H.-J."/>
            <person name="Ramirez L."/>
            <person name="Alfaro M."/>
            <person name="Sun H."/>
            <person name="Tritt A."/>
            <person name="Yoshinaga Y."/>
            <person name="Zwiers L.-H."/>
            <person name="Turgeon B."/>
            <person name="Goodwin S."/>
            <person name="Spatafora J."/>
            <person name="Crous P."/>
            <person name="Grigoriev I."/>
        </authorList>
    </citation>
    <scope>NUCLEOTIDE SEQUENCE</scope>
    <source>
        <strain evidence="2">CBS 627.86</strain>
    </source>
</reference>
<dbReference type="OrthoDB" id="3668232at2759"/>
<name>A0A6A5YDS6_9PLEO</name>
<feature type="domain" description="F-box" evidence="1">
    <location>
        <begin position="6"/>
        <end position="50"/>
    </location>
</feature>
<dbReference type="SUPFAM" id="SSF81383">
    <property type="entry name" value="F-box domain"/>
    <property type="match status" value="1"/>
</dbReference>
<dbReference type="AlphaFoldDB" id="A0A6A5YDS6"/>
<gene>
    <name evidence="2" type="ORF">BDV96DRAFT_608268</name>
</gene>
<dbReference type="InterPro" id="IPR001810">
    <property type="entry name" value="F-box_dom"/>
</dbReference>
<evidence type="ECO:0000259" key="1">
    <source>
        <dbReference type="PROSITE" id="PS50181"/>
    </source>
</evidence>
<proteinExistence type="predicted"/>
<dbReference type="EMBL" id="ML977381">
    <property type="protein sequence ID" value="KAF2105442.1"/>
    <property type="molecule type" value="Genomic_DNA"/>
</dbReference>
<accession>A0A6A5YDS6</accession>